<gene>
    <name evidence="1" type="ORF">MAQA_02307</name>
</gene>
<dbReference type="PATRIC" id="fig|1265818.5.peg.467"/>
<dbReference type="EMBL" id="AOCG01000002">
    <property type="protein sequence ID" value="EUJ21526.1"/>
    <property type="molecule type" value="Genomic_DNA"/>
</dbReference>
<accession>W7BEG5</accession>
<organism evidence="1 2">
    <name type="scientific">Listeria aquatica FSL S10-1188</name>
    <dbReference type="NCBI Taxonomy" id="1265818"/>
    <lineage>
        <taxon>Bacteria</taxon>
        <taxon>Bacillati</taxon>
        <taxon>Bacillota</taxon>
        <taxon>Bacilli</taxon>
        <taxon>Bacillales</taxon>
        <taxon>Listeriaceae</taxon>
        <taxon>Listeria</taxon>
    </lineage>
</organism>
<evidence type="ECO:0000313" key="1">
    <source>
        <dbReference type="EMBL" id="EUJ21526.1"/>
    </source>
</evidence>
<comment type="caution">
    <text evidence="1">The sequence shown here is derived from an EMBL/GenBank/DDBJ whole genome shotgun (WGS) entry which is preliminary data.</text>
</comment>
<sequence length="41" mass="5120">MKINVINHQKICEPYIFEIDDYKNYKEMMNYLGYFNLIKKN</sequence>
<name>W7BEG5_9LIST</name>
<dbReference type="Proteomes" id="UP000019246">
    <property type="component" value="Unassembled WGS sequence"/>
</dbReference>
<evidence type="ECO:0000313" key="2">
    <source>
        <dbReference type="Proteomes" id="UP000019246"/>
    </source>
</evidence>
<dbReference type="STRING" id="1265818.MAQA_02307"/>
<reference evidence="1 2" key="1">
    <citation type="journal article" date="2014" name="Int. J. Syst. Evol. Microbiol.">
        <title>Listeria floridensis sp. nov., Listeria aquatica sp. nov., Listeria cornellensis sp. nov., Listeria riparia sp. nov. and Listeria grandensis sp. nov., from agricultural and natural environments.</title>
        <authorList>
            <person name="den Bakker H.C."/>
            <person name="Warchocki S."/>
            <person name="Wright E.M."/>
            <person name="Allred A.F."/>
            <person name="Ahlstrom C."/>
            <person name="Manuel C.S."/>
            <person name="Stasiewicz M.J."/>
            <person name="Burrell A."/>
            <person name="Roof S."/>
            <person name="Strawn L."/>
            <person name="Fortes E.D."/>
            <person name="Nightingale K.K."/>
            <person name="Kephart D."/>
            <person name="Wiedmann M."/>
        </authorList>
    </citation>
    <scope>NUCLEOTIDE SEQUENCE [LARGE SCALE GENOMIC DNA]</scope>
    <source>
        <strain evidence="1 2">FSL S10-1188</strain>
    </source>
</reference>
<keyword evidence="2" id="KW-1185">Reference proteome</keyword>
<proteinExistence type="predicted"/>
<dbReference type="AlphaFoldDB" id="W7BEG5"/>
<protein>
    <submittedName>
        <fullName evidence="1">Uncharacterized protein</fullName>
    </submittedName>
</protein>